<evidence type="ECO:0000256" key="4">
    <source>
        <dbReference type="ARBA" id="ARBA00022723"/>
    </source>
</evidence>
<keyword evidence="5 9" id="KW-0560">Oxidoreductase</keyword>
<evidence type="ECO:0000256" key="5">
    <source>
        <dbReference type="ARBA" id="ARBA00023002"/>
    </source>
</evidence>
<keyword evidence="10" id="KW-0812">Transmembrane</keyword>
<keyword evidence="4 8" id="KW-0479">Metal-binding</keyword>
<dbReference type="PRINTS" id="PR00463">
    <property type="entry name" value="EP450I"/>
</dbReference>
<feature type="transmembrane region" description="Helical" evidence="10">
    <location>
        <begin position="6"/>
        <end position="25"/>
    </location>
</feature>
<dbReference type="InterPro" id="IPR017972">
    <property type="entry name" value="Cyt_P450_CS"/>
</dbReference>
<keyword evidence="10" id="KW-0472">Membrane</keyword>
<name>A0A2P2IPR9_RHIMU</name>
<dbReference type="AlphaFoldDB" id="A0A2P2IPR9"/>
<protein>
    <submittedName>
        <fullName evidence="11">Uncharacterized protein MANES_S109000</fullName>
    </submittedName>
</protein>
<sequence length="504" mass="57176">MEYQLPSVSILTIFLSFIFITVKLLKQSKTNRHTPNLPPGPRRLPIIGNIHQLLCPLPHHRLTELSKKYGGIMHLQLGEVPHVIISSPEAGKEMLKTHDANFSQRPFLLAACYATYNFKDLVFAPYGEYWKQLRKLCVLELLSAKRVQSFRSIREEEVSNLISSIASTGELPFNFSRKLFSLTYNIVARASFGQKCKDQEAFIKVVEELTECAGGFTIADVFPSIKFLQVIGGIGSRLKSACQESDRLLESVMKDHRDKKGITERGGDDEKDDLVDVLLKLQEHGDLEFSLTDENIKAVLLDIFTAGSETSSTATEWAMSEMLKSPRVLKKAQLEVRNQFEQNGKVDESGLHELHYLKSIIKETLRLHPPAPLLVPREAREKCEINGYEIPAKAKIFVNAWALGRDPKYWTDPETFYPERFIDSPIDYKGNHFELIPFGAGRRMCPGLSFGIADIELPLAELLYHFDWKLPDGLRPEELDMTEKFGATVRRKNDLNLIAIPHHG</sequence>
<keyword evidence="3 8" id="KW-0349">Heme</keyword>
<evidence type="ECO:0000256" key="9">
    <source>
        <dbReference type="RuleBase" id="RU000461"/>
    </source>
</evidence>
<dbReference type="SUPFAM" id="SSF48264">
    <property type="entry name" value="Cytochrome P450"/>
    <property type="match status" value="1"/>
</dbReference>
<dbReference type="Pfam" id="PF00067">
    <property type="entry name" value="p450"/>
    <property type="match status" value="1"/>
</dbReference>
<keyword evidence="6 8" id="KW-0408">Iron</keyword>
<accession>A0A2P2IPR9</accession>
<evidence type="ECO:0000256" key="6">
    <source>
        <dbReference type="ARBA" id="ARBA00023004"/>
    </source>
</evidence>
<dbReference type="FunFam" id="1.10.630.10:FF:000008">
    <property type="entry name" value="Cytochrome P450 71D8"/>
    <property type="match status" value="1"/>
</dbReference>
<reference evidence="11" key="1">
    <citation type="submission" date="2018-02" db="EMBL/GenBank/DDBJ databases">
        <title>Rhizophora mucronata_Transcriptome.</title>
        <authorList>
            <person name="Meera S.P."/>
            <person name="Sreeshan A."/>
            <person name="Augustine A."/>
        </authorList>
    </citation>
    <scope>NUCLEOTIDE SEQUENCE</scope>
    <source>
        <tissue evidence="11">Leaf</tissue>
    </source>
</reference>
<comment type="cofactor">
    <cofactor evidence="1 8">
        <name>heme</name>
        <dbReference type="ChEBI" id="CHEBI:30413"/>
    </cofactor>
</comment>
<keyword evidence="7 9" id="KW-0503">Monooxygenase</keyword>
<feature type="binding site" description="axial binding residue" evidence="8">
    <location>
        <position position="445"/>
    </location>
    <ligand>
        <name>heme</name>
        <dbReference type="ChEBI" id="CHEBI:30413"/>
    </ligand>
    <ligandPart>
        <name>Fe</name>
        <dbReference type="ChEBI" id="CHEBI:18248"/>
    </ligandPart>
</feature>
<dbReference type="InterPro" id="IPR002401">
    <property type="entry name" value="Cyt_P450_E_grp-I"/>
</dbReference>
<organism evidence="11">
    <name type="scientific">Rhizophora mucronata</name>
    <name type="common">Asiatic mangrove</name>
    <dbReference type="NCBI Taxonomy" id="61149"/>
    <lineage>
        <taxon>Eukaryota</taxon>
        <taxon>Viridiplantae</taxon>
        <taxon>Streptophyta</taxon>
        <taxon>Embryophyta</taxon>
        <taxon>Tracheophyta</taxon>
        <taxon>Spermatophyta</taxon>
        <taxon>Magnoliopsida</taxon>
        <taxon>eudicotyledons</taxon>
        <taxon>Gunneridae</taxon>
        <taxon>Pentapetalae</taxon>
        <taxon>rosids</taxon>
        <taxon>fabids</taxon>
        <taxon>Malpighiales</taxon>
        <taxon>Rhizophoraceae</taxon>
        <taxon>Rhizophora</taxon>
    </lineage>
</organism>
<dbReference type="EMBL" id="GGEC01002726">
    <property type="protein sequence ID" value="MBW83209.1"/>
    <property type="molecule type" value="Transcribed_RNA"/>
</dbReference>
<evidence type="ECO:0000256" key="7">
    <source>
        <dbReference type="ARBA" id="ARBA00023033"/>
    </source>
</evidence>
<evidence type="ECO:0000256" key="8">
    <source>
        <dbReference type="PIRSR" id="PIRSR602401-1"/>
    </source>
</evidence>
<comment type="similarity">
    <text evidence="2 9">Belongs to the cytochrome P450 family.</text>
</comment>
<dbReference type="InterPro" id="IPR036396">
    <property type="entry name" value="Cyt_P450_sf"/>
</dbReference>
<dbReference type="InterPro" id="IPR001128">
    <property type="entry name" value="Cyt_P450"/>
</dbReference>
<dbReference type="PROSITE" id="PS00086">
    <property type="entry name" value="CYTOCHROME_P450"/>
    <property type="match status" value="1"/>
</dbReference>
<dbReference type="GO" id="GO:0005506">
    <property type="term" value="F:iron ion binding"/>
    <property type="evidence" value="ECO:0007669"/>
    <property type="project" value="InterPro"/>
</dbReference>
<dbReference type="PRINTS" id="PR00385">
    <property type="entry name" value="P450"/>
</dbReference>
<evidence type="ECO:0000256" key="3">
    <source>
        <dbReference type="ARBA" id="ARBA00022617"/>
    </source>
</evidence>
<keyword evidence="10" id="KW-1133">Transmembrane helix</keyword>
<dbReference type="PANTHER" id="PTHR47955:SF8">
    <property type="entry name" value="CYTOCHROME P450 71D11-LIKE"/>
    <property type="match status" value="1"/>
</dbReference>
<proteinExistence type="inferred from homology"/>
<dbReference type="GO" id="GO:0016705">
    <property type="term" value="F:oxidoreductase activity, acting on paired donors, with incorporation or reduction of molecular oxygen"/>
    <property type="evidence" value="ECO:0007669"/>
    <property type="project" value="InterPro"/>
</dbReference>
<evidence type="ECO:0000256" key="2">
    <source>
        <dbReference type="ARBA" id="ARBA00010617"/>
    </source>
</evidence>
<evidence type="ECO:0000313" key="11">
    <source>
        <dbReference type="EMBL" id="MBW83209.1"/>
    </source>
</evidence>
<evidence type="ECO:0000256" key="1">
    <source>
        <dbReference type="ARBA" id="ARBA00001971"/>
    </source>
</evidence>
<evidence type="ECO:0000256" key="10">
    <source>
        <dbReference type="SAM" id="Phobius"/>
    </source>
</evidence>
<dbReference type="GO" id="GO:0004497">
    <property type="term" value="F:monooxygenase activity"/>
    <property type="evidence" value="ECO:0007669"/>
    <property type="project" value="UniProtKB-KW"/>
</dbReference>
<dbReference type="GO" id="GO:0020037">
    <property type="term" value="F:heme binding"/>
    <property type="evidence" value="ECO:0007669"/>
    <property type="project" value="InterPro"/>
</dbReference>
<dbReference type="CDD" id="cd11072">
    <property type="entry name" value="CYP71-like"/>
    <property type="match status" value="1"/>
</dbReference>
<dbReference type="Gene3D" id="1.10.630.10">
    <property type="entry name" value="Cytochrome P450"/>
    <property type="match status" value="1"/>
</dbReference>
<dbReference type="PANTHER" id="PTHR47955">
    <property type="entry name" value="CYTOCHROME P450 FAMILY 71 PROTEIN"/>
    <property type="match status" value="1"/>
</dbReference>